<sequence>MLLSRDGRYRRLATAAALLGMVCALLLVLCAPSSARAESGTAAVATAQGQLAGCGKGAQDDERGAHPATAPRGGALQELPPAPHGVFSTADTLDSAPLQVVMPPDRGPPIAAVTPLELSILRV</sequence>
<keyword evidence="4" id="KW-1185">Reference proteome</keyword>
<feature type="region of interest" description="Disordered" evidence="1">
    <location>
        <begin position="51"/>
        <end position="88"/>
    </location>
</feature>
<evidence type="ECO:0000313" key="4">
    <source>
        <dbReference type="Proteomes" id="UP001431429"/>
    </source>
</evidence>
<comment type="caution">
    <text evidence="3">The sequence shown here is derived from an EMBL/GenBank/DDBJ whole genome shotgun (WGS) entry which is preliminary data.</text>
</comment>
<dbReference type="RefSeq" id="WP_250921275.1">
    <property type="nucleotide sequence ID" value="NZ_JAMQAW010000027.1"/>
</dbReference>
<evidence type="ECO:0000256" key="1">
    <source>
        <dbReference type="SAM" id="MobiDB-lite"/>
    </source>
</evidence>
<accession>A0ABT0URT7</accession>
<protein>
    <recommendedName>
        <fullName evidence="5">Secreted protein</fullName>
    </recommendedName>
</protein>
<keyword evidence="2" id="KW-0732">Signal</keyword>
<evidence type="ECO:0000313" key="3">
    <source>
        <dbReference type="EMBL" id="MCM2390936.1"/>
    </source>
</evidence>
<name>A0ABT0URT7_9ACTN</name>
<feature type="chain" id="PRO_5045916173" description="Secreted protein" evidence="2">
    <location>
        <begin position="38"/>
        <end position="123"/>
    </location>
</feature>
<reference evidence="3" key="1">
    <citation type="submission" date="2022-06" db="EMBL/GenBank/DDBJ databases">
        <title>Genome public.</title>
        <authorList>
            <person name="Sun Q."/>
        </authorList>
    </citation>
    <scope>NUCLEOTIDE SEQUENCE</scope>
    <source>
        <strain evidence="3">CWNU-1</strain>
    </source>
</reference>
<feature type="signal peptide" evidence="2">
    <location>
        <begin position="1"/>
        <end position="37"/>
    </location>
</feature>
<organism evidence="3 4">
    <name type="scientific">Streptomyces albipurpureus</name>
    <dbReference type="NCBI Taxonomy" id="2897419"/>
    <lineage>
        <taxon>Bacteria</taxon>
        <taxon>Bacillati</taxon>
        <taxon>Actinomycetota</taxon>
        <taxon>Actinomycetes</taxon>
        <taxon>Kitasatosporales</taxon>
        <taxon>Streptomycetaceae</taxon>
        <taxon>Streptomyces</taxon>
    </lineage>
</organism>
<proteinExistence type="predicted"/>
<evidence type="ECO:0008006" key="5">
    <source>
        <dbReference type="Google" id="ProtNLM"/>
    </source>
</evidence>
<dbReference type="Proteomes" id="UP001431429">
    <property type="component" value="Unassembled WGS sequence"/>
</dbReference>
<gene>
    <name evidence="3" type="ORF">NBG84_21995</name>
</gene>
<evidence type="ECO:0000256" key="2">
    <source>
        <dbReference type="SAM" id="SignalP"/>
    </source>
</evidence>
<dbReference type="EMBL" id="JAMQAW010000027">
    <property type="protein sequence ID" value="MCM2390936.1"/>
    <property type="molecule type" value="Genomic_DNA"/>
</dbReference>